<name>A0A382TVI2_9ZZZZ</name>
<dbReference type="InterPro" id="IPR025862">
    <property type="entry name" value="SelA_trans_N_dom"/>
</dbReference>
<evidence type="ECO:0000259" key="1">
    <source>
        <dbReference type="Pfam" id="PF12390"/>
    </source>
</evidence>
<sequence>MIKKIRNLPSINKVLENPEIVELIDTYSLNNVTELVRSVVSDVRSAVLAGHLEPSLQLIVSNTKKLAEEKWDYSPVAVVNAT</sequence>
<reference evidence="2" key="1">
    <citation type="submission" date="2018-05" db="EMBL/GenBank/DDBJ databases">
        <authorList>
            <person name="Lanie J.A."/>
            <person name="Ng W.-L."/>
            <person name="Kazmierczak K.M."/>
            <person name="Andrzejewski T.M."/>
            <person name="Davidsen T.M."/>
            <person name="Wayne K.J."/>
            <person name="Tettelin H."/>
            <person name="Glass J.I."/>
            <person name="Rusch D."/>
            <person name="Podicherti R."/>
            <person name="Tsui H.-C.T."/>
            <person name="Winkler M.E."/>
        </authorList>
    </citation>
    <scope>NUCLEOTIDE SEQUENCE</scope>
</reference>
<dbReference type="Pfam" id="PF12390">
    <property type="entry name" value="Se-cys_synth_N"/>
    <property type="match status" value="1"/>
</dbReference>
<feature type="non-terminal residue" evidence="2">
    <location>
        <position position="82"/>
    </location>
</feature>
<dbReference type="AlphaFoldDB" id="A0A382TVI2"/>
<protein>
    <recommendedName>
        <fullName evidence="1">L-seryl-tRNA selenium transferase N-terminal domain-containing protein</fullName>
    </recommendedName>
</protein>
<gene>
    <name evidence="2" type="ORF">METZ01_LOCUS378867</name>
</gene>
<evidence type="ECO:0000313" key="2">
    <source>
        <dbReference type="EMBL" id="SVD26013.1"/>
    </source>
</evidence>
<dbReference type="EMBL" id="UINC01139457">
    <property type="protein sequence ID" value="SVD26013.1"/>
    <property type="molecule type" value="Genomic_DNA"/>
</dbReference>
<organism evidence="2">
    <name type="scientific">marine metagenome</name>
    <dbReference type="NCBI Taxonomy" id="408172"/>
    <lineage>
        <taxon>unclassified sequences</taxon>
        <taxon>metagenomes</taxon>
        <taxon>ecological metagenomes</taxon>
    </lineage>
</organism>
<dbReference type="Gene3D" id="3.90.1150.110">
    <property type="match status" value="1"/>
</dbReference>
<accession>A0A382TVI2</accession>
<feature type="domain" description="L-seryl-tRNA selenium transferase N-terminal" evidence="1">
    <location>
        <begin position="6"/>
        <end position="44"/>
    </location>
</feature>
<proteinExistence type="predicted"/>